<gene>
    <name evidence="2" type="ORF">EV188_105233</name>
</gene>
<feature type="transmembrane region" description="Helical" evidence="1">
    <location>
        <begin position="117"/>
        <end position="135"/>
    </location>
</feature>
<feature type="transmembrane region" description="Helical" evidence="1">
    <location>
        <begin position="88"/>
        <end position="111"/>
    </location>
</feature>
<dbReference type="Proteomes" id="UP000295705">
    <property type="component" value="Unassembled WGS sequence"/>
</dbReference>
<evidence type="ECO:0000313" key="3">
    <source>
        <dbReference type="Proteomes" id="UP000295705"/>
    </source>
</evidence>
<comment type="caution">
    <text evidence="2">The sequence shown here is derived from an EMBL/GenBank/DDBJ whole genome shotgun (WGS) entry which is preliminary data.</text>
</comment>
<feature type="transmembrane region" description="Helical" evidence="1">
    <location>
        <begin position="54"/>
        <end position="81"/>
    </location>
</feature>
<accession>A0A4R6V5R6</accession>
<proteinExistence type="predicted"/>
<reference evidence="2 3" key="1">
    <citation type="submission" date="2019-03" db="EMBL/GenBank/DDBJ databases">
        <title>Genomic Encyclopedia of Type Strains, Phase IV (KMG-IV): sequencing the most valuable type-strain genomes for metagenomic binning, comparative biology and taxonomic classification.</title>
        <authorList>
            <person name="Goeker M."/>
        </authorList>
    </citation>
    <scope>NUCLEOTIDE SEQUENCE [LARGE SCALE GENOMIC DNA]</scope>
    <source>
        <strain evidence="2 3">DSM 45775</strain>
    </source>
</reference>
<keyword evidence="1" id="KW-0472">Membrane</keyword>
<organism evidence="2 3">
    <name type="scientific">Actinomycetospora succinea</name>
    <dbReference type="NCBI Taxonomy" id="663603"/>
    <lineage>
        <taxon>Bacteria</taxon>
        <taxon>Bacillati</taxon>
        <taxon>Actinomycetota</taxon>
        <taxon>Actinomycetes</taxon>
        <taxon>Pseudonocardiales</taxon>
        <taxon>Pseudonocardiaceae</taxon>
        <taxon>Actinomycetospora</taxon>
    </lineage>
</organism>
<dbReference type="AlphaFoldDB" id="A0A4R6V5R6"/>
<evidence type="ECO:0000313" key="2">
    <source>
        <dbReference type="EMBL" id="TDQ55835.1"/>
    </source>
</evidence>
<evidence type="ECO:0000256" key="1">
    <source>
        <dbReference type="SAM" id="Phobius"/>
    </source>
</evidence>
<name>A0A4R6V5R6_9PSEU</name>
<evidence type="ECO:0008006" key="4">
    <source>
        <dbReference type="Google" id="ProtNLM"/>
    </source>
</evidence>
<keyword evidence="1" id="KW-1133">Transmembrane helix</keyword>
<keyword evidence="3" id="KW-1185">Reference proteome</keyword>
<feature type="transmembrane region" description="Helical" evidence="1">
    <location>
        <begin position="7"/>
        <end position="34"/>
    </location>
</feature>
<dbReference type="RefSeq" id="WP_133827990.1">
    <property type="nucleotide sequence ID" value="NZ_BAABHR010000072.1"/>
</dbReference>
<keyword evidence="1" id="KW-0812">Transmembrane</keyword>
<sequence length="151" mass="15715">MRTTYRVLAWILAVEVVVQAAAIAWALFGLTTWIESGGVLDAAAIQAEPQFDGVVGFMVHGMNGTIIVPAVALLLLIVSFFAKLTRGVAFAAALFLMVVAQVLLGMFAHAIPSLGMLHGALALAILVTAVMSARLTSAPRAVEQPTTTAAV</sequence>
<dbReference type="EMBL" id="SNYO01000005">
    <property type="protein sequence ID" value="TDQ55835.1"/>
    <property type="molecule type" value="Genomic_DNA"/>
</dbReference>
<dbReference type="OrthoDB" id="4843372at2"/>
<protein>
    <recommendedName>
        <fullName evidence="4">Cytochrome c oxidase assembly protein subunit 15</fullName>
    </recommendedName>
</protein>